<dbReference type="EMBL" id="KZ857391">
    <property type="protein sequence ID" value="RDX52248.1"/>
    <property type="molecule type" value="Genomic_DNA"/>
</dbReference>
<keyword evidence="3" id="KW-1185">Reference proteome</keyword>
<dbReference type="Proteomes" id="UP000256964">
    <property type="component" value="Unassembled WGS sequence"/>
</dbReference>
<sequence length="221" mass="23740">MGLRATALSKRPVLGVVLFILYICPFAVNLIRFWYGLTSIYDPVAGCLNTESTTPGLRRMIALLSRIPLMCADVMMVGITWFSLRSAGSLRATAAGRNAPWFAHVLLRDGTVLFTLNTLQVISETQLQVLNNIGSFVNPVSAVIVSRILLNLQAASRRTAPMVLGHNRTPSGAPLLAKDRVMGSISTDVSIGNTSDTVSISGTDGHEYAGIPLESVPAMRL</sequence>
<keyword evidence="1" id="KW-0472">Membrane</keyword>
<proteinExistence type="predicted"/>
<gene>
    <name evidence="2" type="ORF">OH76DRAFT_1400594</name>
</gene>
<reference evidence="2 3" key="1">
    <citation type="journal article" date="2018" name="Biotechnol. Biofuels">
        <title>Integrative visual omics of the white-rot fungus Polyporus brumalis exposes the biotechnological potential of its oxidative enzymes for delignifying raw plant biomass.</title>
        <authorList>
            <person name="Miyauchi S."/>
            <person name="Rancon A."/>
            <person name="Drula E."/>
            <person name="Hage H."/>
            <person name="Chaduli D."/>
            <person name="Favel A."/>
            <person name="Grisel S."/>
            <person name="Henrissat B."/>
            <person name="Herpoel-Gimbert I."/>
            <person name="Ruiz-Duenas F.J."/>
            <person name="Chevret D."/>
            <person name="Hainaut M."/>
            <person name="Lin J."/>
            <person name="Wang M."/>
            <person name="Pangilinan J."/>
            <person name="Lipzen A."/>
            <person name="Lesage-Meessen L."/>
            <person name="Navarro D."/>
            <person name="Riley R."/>
            <person name="Grigoriev I.V."/>
            <person name="Zhou S."/>
            <person name="Raouche S."/>
            <person name="Rosso M.N."/>
        </authorList>
    </citation>
    <scope>NUCLEOTIDE SEQUENCE [LARGE SCALE GENOMIC DNA]</scope>
    <source>
        <strain evidence="2 3">BRFM 1820</strain>
    </source>
</reference>
<feature type="transmembrane region" description="Helical" evidence="1">
    <location>
        <begin position="60"/>
        <end position="82"/>
    </location>
</feature>
<dbReference type="OrthoDB" id="2745317at2759"/>
<dbReference type="AlphaFoldDB" id="A0A371DIA5"/>
<protein>
    <submittedName>
        <fullName evidence="2">Uncharacterized protein</fullName>
    </submittedName>
</protein>
<keyword evidence="1" id="KW-1133">Transmembrane helix</keyword>
<evidence type="ECO:0000256" key="1">
    <source>
        <dbReference type="SAM" id="Phobius"/>
    </source>
</evidence>
<evidence type="ECO:0000313" key="3">
    <source>
        <dbReference type="Proteomes" id="UP000256964"/>
    </source>
</evidence>
<keyword evidence="1" id="KW-0812">Transmembrane</keyword>
<name>A0A371DIA5_9APHY</name>
<feature type="transmembrane region" description="Helical" evidence="1">
    <location>
        <begin position="12"/>
        <end position="35"/>
    </location>
</feature>
<accession>A0A371DIA5</accession>
<evidence type="ECO:0000313" key="2">
    <source>
        <dbReference type="EMBL" id="RDX52248.1"/>
    </source>
</evidence>
<organism evidence="2 3">
    <name type="scientific">Lentinus brumalis</name>
    <dbReference type="NCBI Taxonomy" id="2498619"/>
    <lineage>
        <taxon>Eukaryota</taxon>
        <taxon>Fungi</taxon>
        <taxon>Dikarya</taxon>
        <taxon>Basidiomycota</taxon>
        <taxon>Agaricomycotina</taxon>
        <taxon>Agaricomycetes</taxon>
        <taxon>Polyporales</taxon>
        <taxon>Polyporaceae</taxon>
        <taxon>Lentinus</taxon>
    </lineage>
</organism>